<gene>
    <name evidence="1" type="ORF">MFLAVUS_011051</name>
</gene>
<name>A0ABP9ZEH3_9FUNG</name>
<evidence type="ECO:0000313" key="1">
    <source>
        <dbReference type="EMBL" id="GAA5817503.1"/>
    </source>
</evidence>
<keyword evidence="2" id="KW-1185">Reference proteome</keyword>
<evidence type="ECO:0000313" key="2">
    <source>
        <dbReference type="Proteomes" id="UP001473302"/>
    </source>
</evidence>
<protein>
    <submittedName>
        <fullName evidence="1">Uncharacterized protein</fullName>
    </submittedName>
</protein>
<organism evidence="1 2">
    <name type="scientific">Mucor flavus</name>
    <dbReference type="NCBI Taxonomy" id="439312"/>
    <lineage>
        <taxon>Eukaryota</taxon>
        <taxon>Fungi</taxon>
        <taxon>Fungi incertae sedis</taxon>
        <taxon>Mucoromycota</taxon>
        <taxon>Mucoromycotina</taxon>
        <taxon>Mucoromycetes</taxon>
        <taxon>Mucorales</taxon>
        <taxon>Mucorineae</taxon>
        <taxon>Mucoraceae</taxon>
        <taxon>Mucor</taxon>
    </lineage>
</organism>
<dbReference type="EMBL" id="BAABUK010000043">
    <property type="protein sequence ID" value="GAA5817503.1"/>
    <property type="molecule type" value="Genomic_DNA"/>
</dbReference>
<reference evidence="1 2" key="1">
    <citation type="submission" date="2024-04" db="EMBL/GenBank/DDBJ databases">
        <title>genome sequences of Mucor flavus KT1a and Helicostylum pulchrum KT1b strains isolated from the surface of a dry-aged beef.</title>
        <authorList>
            <person name="Toyotome T."/>
            <person name="Hosono M."/>
            <person name="Torimaru M."/>
            <person name="Fukuda K."/>
            <person name="Mikami N."/>
        </authorList>
    </citation>
    <scope>NUCLEOTIDE SEQUENCE [LARGE SCALE GENOMIC DNA]</scope>
    <source>
        <strain evidence="1 2">KT1a</strain>
    </source>
</reference>
<comment type="caution">
    <text evidence="1">The sequence shown here is derived from an EMBL/GenBank/DDBJ whole genome shotgun (WGS) entry which is preliminary data.</text>
</comment>
<dbReference type="Proteomes" id="UP001473302">
    <property type="component" value="Unassembled WGS sequence"/>
</dbReference>
<sequence length="271" mass="31732">MHSKLNKLYNRFASKKTKTQDFDPDCLVDYEEPPPRRTRKLSKESLAKQFDKCKEMIVKKSGTEPRCHNAHFNYALEYTEKGRIKRPTYYVESTGAVYYIPITMDVIRSLILKQHCKINRQEEIVWFEDGLKWLSQQQYQTAHNSSQNDDSQHRYFIEEEGNYYDEKKNCNQIRELEDLERACEAYFGIPLGLCENSWAAEYLISQASKGKLLRRVTLQPSLRKVNLSHGMAKEFIPRLRDAFLAFDSIDEANVKAYLSSIGLEITSFDKP</sequence>
<proteinExistence type="predicted"/>
<accession>A0ABP9ZEH3</accession>